<dbReference type="STRING" id="582851.GCA_900162665_00281"/>
<accession>A0A511ZGN1</accession>
<dbReference type="PANTHER" id="PTHR38448:SF2">
    <property type="entry name" value="REGULATORY PROTEIN YLBF"/>
    <property type="match status" value="1"/>
</dbReference>
<dbReference type="RefSeq" id="WP_147209639.1">
    <property type="nucleotide sequence ID" value="NZ_BJYM01000004.1"/>
</dbReference>
<name>A0A511ZGN1_9BACI</name>
<dbReference type="Gene3D" id="1.20.1500.10">
    <property type="entry name" value="YheA/YmcA-like"/>
    <property type="match status" value="1"/>
</dbReference>
<keyword evidence="2" id="KW-1185">Reference proteome</keyword>
<dbReference type="OrthoDB" id="2157513at2"/>
<dbReference type="Proteomes" id="UP000321558">
    <property type="component" value="Unassembled WGS sequence"/>
</dbReference>
<dbReference type="PANTHER" id="PTHR38448">
    <property type="entry name" value="REGULATORY PROTEIN YLBF-RELATED"/>
    <property type="match status" value="1"/>
</dbReference>
<gene>
    <name evidence="1" type="primary">ylbF</name>
    <name evidence="1" type="ORF">OSO01_13490</name>
</gene>
<reference evidence="1 2" key="1">
    <citation type="submission" date="2019-07" db="EMBL/GenBank/DDBJ databases">
        <title>Whole genome shotgun sequence of Oceanobacillus sojae NBRC 105379.</title>
        <authorList>
            <person name="Hosoyama A."/>
            <person name="Uohara A."/>
            <person name="Ohji S."/>
            <person name="Ichikawa N."/>
        </authorList>
    </citation>
    <scope>NUCLEOTIDE SEQUENCE [LARGE SCALE GENOMIC DNA]</scope>
    <source>
        <strain evidence="1 2">NBRC 105379</strain>
    </source>
</reference>
<protein>
    <submittedName>
        <fullName evidence="1">Regulatory protein YlbF</fullName>
    </submittedName>
</protein>
<dbReference type="InterPro" id="IPR010368">
    <property type="entry name" value="Com_YlbF"/>
</dbReference>
<dbReference type="Pfam" id="PF06133">
    <property type="entry name" value="Com_YlbF"/>
    <property type="match status" value="1"/>
</dbReference>
<comment type="caution">
    <text evidence="1">The sequence shown here is derived from an EMBL/GenBank/DDBJ whole genome shotgun (WGS) entry which is preliminary data.</text>
</comment>
<organism evidence="1 2">
    <name type="scientific">Oceanobacillus sojae</name>
    <dbReference type="NCBI Taxonomy" id="582851"/>
    <lineage>
        <taxon>Bacteria</taxon>
        <taxon>Bacillati</taxon>
        <taxon>Bacillota</taxon>
        <taxon>Bacilli</taxon>
        <taxon>Bacillales</taxon>
        <taxon>Bacillaceae</taxon>
        <taxon>Oceanobacillus</taxon>
    </lineage>
</organism>
<dbReference type="AlphaFoldDB" id="A0A511ZGN1"/>
<sequence>MIATMEYVDILDESEFVGKMILQSDVMEQYQSAKKALDEDKEAQNLIKTFADVKEHYEDVQRFGRYHPDYYDIMKQVRSKKRDMDMHNKVAAFKIAERNLQKLLDEISQFVAESVSEQIKAPKDGAALTDSGCGCGSGGACGCAS</sequence>
<evidence type="ECO:0000313" key="1">
    <source>
        <dbReference type="EMBL" id="GEN86610.1"/>
    </source>
</evidence>
<dbReference type="EMBL" id="BJYM01000004">
    <property type="protein sequence ID" value="GEN86610.1"/>
    <property type="molecule type" value="Genomic_DNA"/>
</dbReference>
<dbReference type="InterPro" id="IPR023378">
    <property type="entry name" value="YheA/YmcA-like_dom_sf"/>
</dbReference>
<dbReference type="SUPFAM" id="SSF158622">
    <property type="entry name" value="YheA/YmcA-like"/>
    <property type="match status" value="1"/>
</dbReference>
<evidence type="ECO:0000313" key="2">
    <source>
        <dbReference type="Proteomes" id="UP000321558"/>
    </source>
</evidence>
<proteinExistence type="predicted"/>
<dbReference type="InterPro" id="IPR052767">
    <property type="entry name" value="Bact_com_dev_regulator"/>
</dbReference>